<organism evidence="12 13">
    <name type="scientific">Coffea arabica</name>
    <name type="common">Arabian coffee</name>
    <dbReference type="NCBI Taxonomy" id="13443"/>
    <lineage>
        <taxon>Eukaryota</taxon>
        <taxon>Viridiplantae</taxon>
        <taxon>Streptophyta</taxon>
        <taxon>Embryophyta</taxon>
        <taxon>Tracheophyta</taxon>
        <taxon>Spermatophyta</taxon>
        <taxon>Magnoliopsida</taxon>
        <taxon>eudicotyledons</taxon>
        <taxon>Gunneridae</taxon>
        <taxon>Pentapetalae</taxon>
        <taxon>asterids</taxon>
        <taxon>lamiids</taxon>
        <taxon>Gentianales</taxon>
        <taxon>Rubiaceae</taxon>
        <taxon>Ixoroideae</taxon>
        <taxon>Gardenieae complex</taxon>
        <taxon>Bertiereae - Coffeeae clade</taxon>
        <taxon>Coffeeae</taxon>
        <taxon>Coffea</taxon>
    </lineage>
</organism>
<feature type="domain" description="C2H2-type" evidence="11">
    <location>
        <begin position="297"/>
        <end position="324"/>
    </location>
</feature>
<evidence type="ECO:0000256" key="6">
    <source>
        <dbReference type="ARBA" id="ARBA00023015"/>
    </source>
</evidence>
<evidence type="ECO:0000313" key="12">
    <source>
        <dbReference type="Proteomes" id="UP001652660"/>
    </source>
</evidence>
<dbReference type="OrthoDB" id="6077919at2759"/>
<feature type="region of interest" description="Disordered" evidence="10">
    <location>
        <begin position="217"/>
        <end position="290"/>
    </location>
</feature>
<evidence type="ECO:0000259" key="11">
    <source>
        <dbReference type="PROSITE" id="PS50157"/>
    </source>
</evidence>
<dbReference type="GO" id="GO:0005634">
    <property type="term" value="C:nucleus"/>
    <property type="evidence" value="ECO:0007669"/>
    <property type="project" value="UniProtKB-SubCell"/>
</dbReference>
<feature type="compositionally biased region" description="Polar residues" evidence="10">
    <location>
        <begin position="274"/>
        <end position="290"/>
    </location>
</feature>
<keyword evidence="5" id="KW-0862">Zinc</keyword>
<dbReference type="PANTHER" id="PTHR26374">
    <property type="entry name" value="ZINC FINGER PROTEIN ZAT5"/>
    <property type="match status" value="1"/>
</dbReference>
<keyword evidence="12" id="KW-1185">Reference proteome</keyword>
<gene>
    <name evidence="13" type="primary">LOC113706977</name>
</gene>
<evidence type="ECO:0000256" key="5">
    <source>
        <dbReference type="ARBA" id="ARBA00022833"/>
    </source>
</evidence>
<feature type="compositionally biased region" description="Gly residues" evidence="10">
    <location>
        <begin position="101"/>
        <end position="111"/>
    </location>
</feature>
<dbReference type="SMART" id="SM00355">
    <property type="entry name" value="ZnF_C2H2"/>
    <property type="match status" value="2"/>
</dbReference>
<evidence type="ECO:0000256" key="9">
    <source>
        <dbReference type="PROSITE-ProRule" id="PRU00042"/>
    </source>
</evidence>
<proteinExistence type="predicted"/>
<dbReference type="SUPFAM" id="SSF57667">
    <property type="entry name" value="beta-beta-alpha zinc fingers"/>
    <property type="match status" value="1"/>
</dbReference>
<feature type="domain" description="C2H2-type" evidence="11">
    <location>
        <begin position="201"/>
        <end position="228"/>
    </location>
</feature>
<dbReference type="AlphaFoldDB" id="A0A6P6U2L3"/>
<name>A0A6P6U2L3_COFAR</name>
<keyword evidence="2" id="KW-0479">Metal-binding</keyword>
<sequence>MYIYMYIYIYKPQQKPTITPISHITLHLASYFTSHFPLYYSISSTQYFLKPVFGMEFMDALEEFSGSNDHSIVIKGKRTKRRQRPLSPVGRAAVVTSSSSSGGGGGGGDDQGGGKDGEVLGYIYSLIPSCNTSNSDISISATSTDQEDEDMANCLILLAQGESCRKQVDQDHESKMEKFTSRRFNEMVTTTTGGKVGFFVYECKTCNRTFPSFQALGGHRASHKKPKINIEDNKATIVTPSNDHHHHHQEEEEEEKESAGEEQAAGQLIGRQSPPLSIQSTNKPCSTAASNKASKSHECSICGAEFASGQALGGHMRRHRNSMTASTSKVATILETSPSIDHHTDSSSHDHHVQKPRNIFPLDLNLPAPSEDDVHRDLKFQFSANQQPHLVFSAPALVDCHY</sequence>
<dbReference type="InterPro" id="IPR036236">
    <property type="entry name" value="Znf_C2H2_sf"/>
</dbReference>
<reference evidence="12" key="1">
    <citation type="journal article" date="2025" name="Foods">
        <title>Unveiling the Microbial Signatures of Arabica Coffee Cherries: Insights into Ripeness Specific Diversity, Functional Traits, and Implications for Quality and Safety.</title>
        <authorList>
            <consortium name="RefSeq"/>
            <person name="Tenea G.N."/>
            <person name="Cifuentes V."/>
            <person name="Reyes P."/>
            <person name="Cevallos-Vallejos M."/>
        </authorList>
    </citation>
    <scope>NUCLEOTIDE SEQUENCE [LARGE SCALE GENOMIC DNA]</scope>
</reference>
<keyword evidence="4 9" id="KW-0863">Zinc-finger</keyword>
<evidence type="ECO:0000256" key="7">
    <source>
        <dbReference type="ARBA" id="ARBA00023163"/>
    </source>
</evidence>
<dbReference type="Proteomes" id="UP001652660">
    <property type="component" value="Chromosome 1e"/>
</dbReference>
<evidence type="ECO:0000256" key="10">
    <source>
        <dbReference type="SAM" id="MobiDB-lite"/>
    </source>
</evidence>
<dbReference type="GO" id="GO:0008270">
    <property type="term" value="F:zinc ion binding"/>
    <property type="evidence" value="ECO:0007669"/>
    <property type="project" value="UniProtKB-KW"/>
</dbReference>
<evidence type="ECO:0000256" key="1">
    <source>
        <dbReference type="ARBA" id="ARBA00004123"/>
    </source>
</evidence>
<keyword evidence="8" id="KW-0539">Nucleus</keyword>
<evidence type="ECO:0000256" key="3">
    <source>
        <dbReference type="ARBA" id="ARBA00022737"/>
    </source>
</evidence>
<feature type="region of interest" description="Disordered" evidence="10">
    <location>
        <begin position="76"/>
        <end position="112"/>
    </location>
</feature>
<dbReference type="PROSITE" id="PS00028">
    <property type="entry name" value="ZINC_FINGER_C2H2_1"/>
    <property type="match status" value="2"/>
</dbReference>
<reference evidence="13" key="2">
    <citation type="submission" date="2025-08" db="UniProtKB">
        <authorList>
            <consortium name="RefSeq"/>
        </authorList>
    </citation>
    <scope>IDENTIFICATION</scope>
    <source>
        <tissue evidence="13">Leaves</tissue>
    </source>
</reference>
<dbReference type="RefSeq" id="XP_027084905.2">
    <property type="nucleotide sequence ID" value="XM_027229104.2"/>
</dbReference>
<evidence type="ECO:0000313" key="13">
    <source>
        <dbReference type="RefSeq" id="XP_027084905.2"/>
    </source>
</evidence>
<dbReference type="Gene3D" id="3.30.160.60">
    <property type="entry name" value="Classic Zinc Finger"/>
    <property type="match status" value="1"/>
</dbReference>
<accession>A0A6P6U2L3</accession>
<evidence type="ECO:0000256" key="2">
    <source>
        <dbReference type="ARBA" id="ARBA00022723"/>
    </source>
</evidence>
<dbReference type="GeneID" id="113706977"/>
<keyword evidence="3" id="KW-0677">Repeat</keyword>
<keyword evidence="6" id="KW-0805">Transcription regulation</keyword>
<dbReference type="PANTHER" id="PTHR26374:SF456">
    <property type="entry name" value="ZINC FINGER PROTEIN ZAT5-LIKE"/>
    <property type="match status" value="1"/>
</dbReference>
<dbReference type="InterPro" id="IPR013087">
    <property type="entry name" value="Znf_C2H2_type"/>
</dbReference>
<protein>
    <submittedName>
        <fullName evidence="13">Zinc finger protein ZAT5</fullName>
    </submittedName>
</protein>
<comment type="subcellular location">
    <subcellularLocation>
        <location evidence="1">Nucleus</location>
    </subcellularLocation>
</comment>
<evidence type="ECO:0000256" key="8">
    <source>
        <dbReference type="ARBA" id="ARBA00023242"/>
    </source>
</evidence>
<evidence type="ECO:0000256" key="4">
    <source>
        <dbReference type="ARBA" id="ARBA00022771"/>
    </source>
</evidence>
<dbReference type="PROSITE" id="PS50157">
    <property type="entry name" value="ZINC_FINGER_C2H2_2"/>
    <property type="match status" value="2"/>
</dbReference>
<keyword evidence="7" id="KW-0804">Transcription</keyword>
<dbReference type="Pfam" id="PF13912">
    <property type="entry name" value="zf-C2H2_6"/>
    <property type="match status" value="2"/>
</dbReference>